<dbReference type="PROSITE" id="PS00010">
    <property type="entry name" value="ASX_HYDROXYL"/>
    <property type="match status" value="3"/>
</dbReference>
<organism>
    <name type="scientific">Branchiostoma floridae</name>
    <name type="common">Florida lancelet</name>
    <name type="synonym">Amphioxus</name>
    <dbReference type="NCBI Taxonomy" id="7739"/>
    <lineage>
        <taxon>Eukaryota</taxon>
        <taxon>Metazoa</taxon>
        <taxon>Chordata</taxon>
        <taxon>Cephalochordata</taxon>
        <taxon>Leptocardii</taxon>
        <taxon>Amphioxiformes</taxon>
        <taxon>Branchiostomatidae</taxon>
        <taxon>Branchiostoma</taxon>
    </lineage>
</organism>
<keyword evidence="2" id="KW-0677">Repeat</keyword>
<feature type="region of interest" description="Disordered" evidence="7">
    <location>
        <begin position="2624"/>
        <end position="2684"/>
    </location>
</feature>
<gene>
    <name evidence="12" type="ORF">BRAFLDRAFT_67209</name>
</gene>
<feature type="disulfide bond" evidence="6">
    <location>
        <begin position="1818"/>
        <end position="1845"/>
    </location>
</feature>
<dbReference type="Pfam" id="PF07645">
    <property type="entry name" value="EGF_CA"/>
    <property type="match status" value="3"/>
</dbReference>
<dbReference type="SMART" id="SM00179">
    <property type="entry name" value="EGF_CA"/>
    <property type="match status" value="7"/>
</dbReference>
<feature type="compositionally biased region" description="Basic and acidic residues" evidence="7">
    <location>
        <begin position="2484"/>
        <end position="2502"/>
    </location>
</feature>
<dbReference type="Pfam" id="PF14670">
    <property type="entry name" value="FXa_inhibition"/>
    <property type="match status" value="1"/>
</dbReference>
<evidence type="ECO:0000256" key="5">
    <source>
        <dbReference type="PROSITE-ProRule" id="PRU00076"/>
    </source>
</evidence>
<feature type="compositionally biased region" description="Low complexity" evidence="7">
    <location>
        <begin position="2436"/>
        <end position="2460"/>
    </location>
</feature>
<dbReference type="eggNOG" id="KOG4475">
    <property type="taxonomic scope" value="Eukaryota"/>
</dbReference>
<keyword evidence="8" id="KW-1133">Transmembrane helix</keyword>
<dbReference type="SUPFAM" id="SSF57535">
    <property type="entry name" value="Complement control module/SCR domain"/>
    <property type="match status" value="2"/>
</dbReference>
<dbReference type="PROSITE" id="PS01187">
    <property type="entry name" value="EGF_CA"/>
    <property type="match status" value="2"/>
</dbReference>
<feature type="chain" id="PRO_5002934273" evidence="9">
    <location>
        <begin position="23"/>
        <end position="2782"/>
    </location>
</feature>
<evidence type="ECO:0000256" key="8">
    <source>
        <dbReference type="SAM" id="Phobius"/>
    </source>
</evidence>
<keyword evidence="8" id="KW-0812">Transmembrane</keyword>
<feature type="region of interest" description="Disordered" evidence="7">
    <location>
        <begin position="2414"/>
        <end position="2545"/>
    </location>
</feature>
<reference evidence="12" key="1">
    <citation type="journal article" date="2008" name="Nature">
        <title>The amphioxus genome and the evolution of the chordate karyotype.</title>
        <authorList>
            <consortium name="US DOE Joint Genome Institute (JGI-PGF)"/>
            <person name="Putnam N.H."/>
            <person name="Butts T."/>
            <person name="Ferrier D.E.K."/>
            <person name="Furlong R.F."/>
            <person name="Hellsten U."/>
            <person name="Kawashima T."/>
            <person name="Robinson-Rechavi M."/>
            <person name="Shoguchi E."/>
            <person name="Terry A."/>
            <person name="Yu J.-K."/>
            <person name="Benito-Gutierrez E.L."/>
            <person name="Dubchak I."/>
            <person name="Garcia-Fernandez J."/>
            <person name="Gibson-Brown J.J."/>
            <person name="Grigoriev I.V."/>
            <person name="Horton A.C."/>
            <person name="de Jong P.J."/>
            <person name="Jurka J."/>
            <person name="Kapitonov V.V."/>
            <person name="Kohara Y."/>
            <person name="Kuroki Y."/>
            <person name="Lindquist E."/>
            <person name="Lucas S."/>
            <person name="Osoegawa K."/>
            <person name="Pennacchio L.A."/>
            <person name="Salamov A.A."/>
            <person name="Satou Y."/>
            <person name="Sauka-Spengler T."/>
            <person name="Schmutz J."/>
            <person name="Shin-I T."/>
            <person name="Toyoda A."/>
            <person name="Bronner-Fraser M."/>
            <person name="Fujiyama A."/>
            <person name="Holland L.Z."/>
            <person name="Holland P.W.H."/>
            <person name="Satoh N."/>
            <person name="Rokhsar D.S."/>
        </authorList>
    </citation>
    <scope>NUCLEOTIDE SEQUENCE [LARGE SCALE GENOMIC DNA]</scope>
    <source>
        <strain evidence="12">S238N-H82</strain>
        <tissue evidence="12">Testes</tissue>
    </source>
</reference>
<keyword evidence="8" id="KW-0472">Membrane</keyword>
<feature type="domain" description="Sushi" evidence="11">
    <location>
        <begin position="1788"/>
        <end position="1847"/>
    </location>
</feature>
<feature type="compositionally biased region" description="Basic and acidic residues" evidence="7">
    <location>
        <begin position="2301"/>
        <end position="2311"/>
    </location>
</feature>
<keyword evidence="4 6" id="KW-1015">Disulfide bond</keyword>
<dbReference type="InterPro" id="IPR018097">
    <property type="entry name" value="EGF_Ca-bd_CS"/>
</dbReference>
<accession>C3XSY4</accession>
<dbReference type="InterPro" id="IPR000436">
    <property type="entry name" value="Sushi_SCR_CCP_dom"/>
</dbReference>
<feature type="disulfide bond" evidence="6">
    <location>
        <begin position="1877"/>
        <end position="1904"/>
    </location>
</feature>
<feature type="compositionally biased region" description="Polar residues" evidence="7">
    <location>
        <begin position="2508"/>
        <end position="2519"/>
    </location>
</feature>
<keyword evidence="3" id="KW-0106">Calcium</keyword>
<dbReference type="InterPro" id="IPR035976">
    <property type="entry name" value="Sushi/SCR/CCP_sf"/>
</dbReference>
<evidence type="ECO:0000313" key="12">
    <source>
        <dbReference type="EMBL" id="EEN68852.1"/>
    </source>
</evidence>
<dbReference type="InterPro" id="IPR000742">
    <property type="entry name" value="EGF"/>
</dbReference>
<dbReference type="PANTHER" id="PTHR24034:SF89">
    <property type="entry name" value="COMPLEMENT COMPONENT C1Q RECEPTOR"/>
    <property type="match status" value="1"/>
</dbReference>
<feature type="domain" description="Sushi" evidence="11">
    <location>
        <begin position="1848"/>
        <end position="1906"/>
    </location>
</feature>
<feature type="transmembrane region" description="Helical" evidence="8">
    <location>
        <begin position="2709"/>
        <end position="2731"/>
    </location>
</feature>
<feature type="transmembrane region" description="Helical" evidence="8">
    <location>
        <begin position="2378"/>
        <end position="2404"/>
    </location>
</feature>
<dbReference type="Gene3D" id="2.10.25.10">
    <property type="entry name" value="Laminin"/>
    <property type="match status" value="7"/>
</dbReference>
<evidence type="ECO:0000256" key="2">
    <source>
        <dbReference type="ARBA" id="ARBA00022737"/>
    </source>
</evidence>
<dbReference type="CDD" id="cd00033">
    <property type="entry name" value="CCP"/>
    <property type="match status" value="2"/>
</dbReference>
<feature type="compositionally biased region" description="Basic and acidic residues" evidence="7">
    <location>
        <begin position="2659"/>
        <end position="2670"/>
    </location>
</feature>
<evidence type="ECO:0000256" key="4">
    <source>
        <dbReference type="ARBA" id="ARBA00023157"/>
    </source>
</evidence>
<dbReference type="SUPFAM" id="SSF57184">
    <property type="entry name" value="Growth factor receptor domain"/>
    <property type="match status" value="2"/>
</dbReference>
<dbReference type="FunFam" id="2.10.25.10:FF:000027">
    <property type="entry name" value="Thrombospondin 3"/>
    <property type="match status" value="1"/>
</dbReference>
<feature type="compositionally biased region" description="Polar residues" evidence="7">
    <location>
        <begin position="2414"/>
        <end position="2423"/>
    </location>
</feature>
<name>C3XSY4_BRAFL</name>
<dbReference type="InterPro" id="IPR000152">
    <property type="entry name" value="EGF-type_Asp/Asn_hydroxyl_site"/>
</dbReference>
<evidence type="ECO:0000256" key="7">
    <source>
        <dbReference type="SAM" id="MobiDB-lite"/>
    </source>
</evidence>
<evidence type="ECO:0000256" key="9">
    <source>
        <dbReference type="SAM" id="SignalP"/>
    </source>
</evidence>
<dbReference type="InterPro" id="IPR049883">
    <property type="entry name" value="NOTCH1_EGF-like"/>
</dbReference>
<dbReference type="EMBL" id="GG666460">
    <property type="protein sequence ID" value="EEN68852.1"/>
    <property type="molecule type" value="Genomic_DNA"/>
</dbReference>
<dbReference type="GO" id="GO:0005509">
    <property type="term" value="F:calcium ion binding"/>
    <property type="evidence" value="ECO:0007669"/>
    <property type="project" value="InterPro"/>
</dbReference>
<evidence type="ECO:0000256" key="6">
    <source>
        <dbReference type="PROSITE-ProRule" id="PRU00302"/>
    </source>
</evidence>
<comment type="caution">
    <text evidence="5">Lacks conserved residue(s) required for the propagation of feature annotation.</text>
</comment>
<feature type="compositionally biased region" description="Polar residues" evidence="7">
    <location>
        <begin position="2636"/>
        <end position="2650"/>
    </location>
</feature>
<proteinExistence type="predicted"/>
<evidence type="ECO:0000256" key="3">
    <source>
        <dbReference type="ARBA" id="ARBA00022837"/>
    </source>
</evidence>
<dbReference type="InterPro" id="IPR001881">
    <property type="entry name" value="EGF-like_Ca-bd_dom"/>
</dbReference>
<feature type="region of interest" description="Disordered" evidence="7">
    <location>
        <begin position="2295"/>
        <end position="2333"/>
    </location>
</feature>
<dbReference type="Pfam" id="PF00084">
    <property type="entry name" value="Sushi"/>
    <property type="match status" value="2"/>
</dbReference>
<keyword evidence="6" id="KW-0768">Sushi</keyword>
<evidence type="ECO:0000259" key="11">
    <source>
        <dbReference type="PROSITE" id="PS50923"/>
    </source>
</evidence>
<feature type="domain" description="EGF-like" evidence="10">
    <location>
        <begin position="2030"/>
        <end position="2071"/>
    </location>
</feature>
<feature type="domain" description="EGF-like" evidence="10">
    <location>
        <begin position="1906"/>
        <end position="1948"/>
    </location>
</feature>
<evidence type="ECO:0000256" key="1">
    <source>
        <dbReference type="ARBA" id="ARBA00022536"/>
    </source>
</evidence>
<keyword evidence="1 5" id="KW-0245">EGF-like domain</keyword>
<sequence length="2782" mass="303036">MAASVCLLALAGIVICVAPSLGVNTDVSLSEVKIHSVDAGRLYQGKRIQVFASFSVNNLGPSIIPRGTPSSPNFVLKLAGSASSQLENVIEENRVDVSADFTRDPKIQGAVQAAVGVGESVVFEDVVFSFEIPRESCDTVAYLCLSVELPAGTHTDPLLGNNDVCIEVGGSSLVEKECNDRWMTNSVDISLPRMLVPNGILRLDDVNSLQVWGVFDLKGSVNLDPRNVSFHGYVTTNNAPVVADRGNPYLVKFTFETPAEVLTTGLHVIDLMSRDLALNISETEVTYSLCGRDDTYLRLTADYKLFGLRDVTFDLGPKQTKIYPDVDTTLTFNLIIENNSPRDLPATFPGNEHFRLEVAMVALMNDGRLIGGDVSVIKGLILPTEGYDAIPAGTALHLTGVEATIDGGVLTSDYVYTLGSRPTHMQIVVSPTDGSEESIFTRDNNMVKVPISYGDVAKGNQIDLAGDSIVFSTERIVCGQEPLDITAAVSVTVGSYLSAAVRATDYTATLYWSLDRVWDPLDEPVQGIRFEGRGSSAYPGQTQTHTIRARGVTLPRPTQTSWYCGNVFAILRVDSAEHIAEPLEYNNFLVTRVTLLCSADNDLYGLTNFRLETDNAKLWPGAETAVTLSATIACTRSSCELPLSDQSHTNYELSLAMADDGQGTNSVNIMTINREFVTMGMGAVYPNLQHGFNESSWVDLTVTGRFTVPTDCAGKTFVTLTVLPGTAAGLLVDGYANNDRNAVQLGNIHCSQDQIDVRITEFSISTNDKLIIDQPTPFMLRGEITISGIASVTPSDLPVFDFRFYLSHDAELDVTSDPEVVYDYTPQQMAVMTRQYGTGSHAFALSDVLRIDNGTYAEFYGAGPTFLGVRLDAFDPDPTDDIIGAIDESSETNNDIIIPIFVHHPKDFALTAFSIELDPRSPLEKLYENTPTTVIIDVSLQNLGQELPPDDITFKLLLSSQNSLEGAFDTEAEMYHGTQLAKLRGAIPAFPYTLNIIGIRATFTVPIGMCPTLRFVCITHAIGEIAVYGDTNADNDFACIDITAGNVEKDCTKGLALTDVTIAPGQLFANQDTDMTFDLLLSNMGARVPSITSISRTLFDMRLHLNTEPSLRNAVVMETVLWHFGSEEDKLRSEIPAKPGTVTMQGLIAQFRFDDAMCAAYTYICLEYVPNIPDDDLTDNFQCRSLVFGAFKKECDLGLYISDFSYDFDPPVLYVDEDIELRFNISISNRGPQIVTPGNEQQFGFSLLFSATDSAIDGQLAESATFQFTPEAQALLAGDIPATPGSIDLQDVTTVFRLKSEDCRRVQYICVRVEVTNGSAVLIDVGITDPDRCMHVVNGEVHTRCPKGLGIPTLTAEFTPGSVAQRILEETMTTMSLNFTVSNYGGPIHARTSGRNIEFELILKNDDDSLNKLDATLTFGDEESKLSDLIPPWTFEAEGKVEFENVAIDFVVPNDACAPANALCLKYVDANFDYLIWTVLFFLTPGLSVPSFSYWIDTALTTLPVLYGGVDTPVIFNTTVRNDGGPPIPASNQPNFHLQLYLAEQPALPGSQFADSTQINITYGNQQTVLTNQIAPDGGHVTFTSLQAVVRIPVPACSALDYLCVAYIPAGTPQIRDDDATNDFHCQILNKDCSFDLQVKSVSARLSPNFRFDRLVPNLDVPFVFNVTLKNNWATIPAAPQGQTNIQFQLWSASDLESGPSQIVTTSFTMADVYAKKLSSEIYGAGTEMEFYNIGTVALLSTETCETSGFLCIMYTRSRDKEFVDERAENDDGCVSMTIGNIQALCDPFCQVPPAPLQGSVTLSDPTMYYQSTATYSCDSGHLLVGNRTATCLGAGVWSTEQPECQLVDCGPPNIAITNGELVLNSTLYQAVTGFRCNIGYRLNTDAVLTCGPAKQWVGELPSCIDDDACMSSPCFPGVACVDMPAPATGFTCGTCPPGYSGDGINCTDTNECDSPVQNSCEQICVNTEPGFYCACPDGYRLNDDQETCMAYADCDVSHRCSHSCAMVAGKEVCSCPAGFTLVQNTTCVDIDDCATPTRCRANTTCLNLNGTFACRCDEYNVLDSDGLGCSDLNECLSPILNTCDQVCVNMEPDFRCACQEGFILAQDGFTCLANSSCPEDHPCSHACTLVNGSAVCACPSGMRMGLGGRRCEDINECEEYPEICSGDSVCENAVGEFRCTCPSGEPSLDGLSCGGDDELASLRVFIIDLPINKWEGLKDKFNFAIADAVNDYCNTEEGFAECCPYSGEWRELHSYTSQGNVGMLEGYPKVEPESEDVEVRIFIQNDFGPNHLCKTGSANRDTRSVSRDQSAEAQEQTLRKKRATGDDPAEAPRYMPQFSLAVAVWDGQEDINVRIGYRIRGELATAGAQTAEAETTLASWVITIIFFSVILTIMLICFIAVLIMKKKNERSNQVTPVGSQDDLQAHDLAGPANPGRSSSRTRLLGSQGSLESGESGQSSIEMNESASDAYEDESRASSNDNLTPHERARLDRKELRERERNQILAKYSNSASQQSGSAVQEPPAQRSSASQRVGSAMQGRRLPPLRLDTVIREVAEEEEEEEEEDVSPRLRKRLRSAKEAARSNRDLRSSAALPGIDQYMSGNESNCFRSLFCQYSKNVRAGGAGPVSRLGPGSGRTTEPTPQSPTVHLSASKGRARYGKDATDKRENEQETSDTCEEEGAVKRHATVTSADRTYKEEAPWCVDRSHCICMVIASVLVFSLAAMGLFIMFNNKEISQLTVTVNNLKRDLEKMYECDVDNILNQTTVKESPLGMSKKPGEIK</sequence>
<dbReference type="SMART" id="SM00181">
    <property type="entry name" value="EGF"/>
    <property type="match status" value="7"/>
</dbReference>
<dbReference type="InterPro" id="IPR050751">
    <property type="entry name" value="ECM_structural_protein"/>
</dbReference>
<dbReference type="PROSITE" id="PS50923">
    <property type="entry name" value="SUSHI"/>
    <property type="match status" value="2"/>
</dbReference>
<dbReference type="eggNOG" id="KOG4297">
    <property type="taxonomic scope" value="Eukaryota"/>
</dbReference>
<keyword evidence="9" id="KW-0732">Signal</keyword>
<dbReference type="Gene3D" id="2.10.70.10">
    <property type="entry name" value="Complement Module, domain 1"/>
    <property type="match status" value="2"/>
</dbReference>
<dbReference type="PROSITE" id="PS50026">
    <property type="entry name" value="EGF_3"/>
    <property type="match status" value="3"/>
</dbReference>
<protein>
    <submittedName>
        <fullName evidence="12">Uncharacterized protein</fullName>
    </submittedName>
</protein>
<dbReference type="PROSITE" id="PS01186">
    <property type="entry name" value="EGF_2"/>
    <property type="match status" value="2"/>
</dbReference>
<feature type="domain" description="EGF-like" evidence="10">
    <location>
        <begin position="2154"/>
        <end position="2195"/>
    </location>
</feature>
<dbReference type="SMART" id="SM00032">
    <property type="entry name" value="CCP"/>
    <property type="match status" value="2"/>
</dbReference>
<feature type="compositionally biased region" description="Acidic residues" evidence="7">
    <location>
        <begin position="2671"/>
        <end position="2680"/>
    </location>
</feature>
<dbReference type="PANTHER" id="PTHR24034">
    <property type="entry name" value="EGF-LIKE DOMAIN-CONTAINING PROTEIN"/>
    <property type="match status" value="1"/>
</dbReference>
<dbReference type="InParanoid" id="C3XSY4"/>
<dbReference type="CDD" id="cd00054">
    <property type="entry name" value="EGF_CA"/>
    <property type="match status" value="5"/>
</dbReference>
<feature type="signal peptide" evidence="9">
    <location>
        <begin position="1"/>
        <end position="22"/>
    </location>
</feature>
<dbReference type="InterPro" id="IPR009030">
    <property type="entry name" value="Growth_fac_rcpt_cys_sf"/>
</dbReference>
<evidence type="ECO:0000259" key="10">
    <source>
        <dbReference type="PROSITE" id="PS50026"/>
    </source>
</evidence>